<dbReference type="OrthoDB" id="2323347at2"/>
<evidence type="ECO:0000313" key="2">
    <source>
        <dbReference type="Proteomes" id="UP000029380"/>
    </source>
</evidence>
<dbReference type="AlphaFoldDB" id="A0A091C8K9"/>
<protein>
    <recommendedName>
        <fullName evidence="3">DUF2922 domain-containing protein</fullName>
    </recommendedName>
</protein>
<dbReference type="InterPro" id="IPR021321">
    <property type="entry name" value="DUF2922"/>
</dbReference>
<comment type="caution">
    <text evidence="1">The sequence shown here is derived from an EMBL/GenBank/DDBJ whole genome shotgun (WGS) entry which is preliminary data.</text>
</comment>
<dbReference type="RefSeq" id="WP_038025576.1">
    <property type="nucleotide sequence ID" value="NZ_JPVU01000045.1"/>
</dbReference>
<reference evidence="1 2" key="1">
    <citation type="submission" date="2014-08" db="EMBL/GenBank/DDBJ databases">
        <title>Genome sequence of Tetragenococcus muriaticus.</title>
        <authorList>
            <person name="Chuea-nongthon C."/>
            <person name="Rodtong S."/>
            <person name="Yongsawatdigul J."/>
            <person name="Steele J.L."/>
            <person name="Liu X.-y."/>
            <person name="Speers J."/>
            <person name="Glasner J.D."/>
            <person name="Neeno-Eckwall E.C."/>
        </authorList>
    </citation>
    <scope>NUCLEOTIDE SEQUENCE [LARGE SCALE GENOMIC DNA]</scope>
    <source>
        <strain evidence="1 2">PMC-11-5</strain>
    </source>
</reference>
<evidence type="ECO:0008006" key="3">
    <source>
        <dbReference type="Google" id="ProtNLM"/>
    </source>
</evidence>
<accession>A0A091C8K9</accession>
<proteinExistence type="predicted"/>
<dbReference type="PATRIC" id="fig|1302649.3.peg.529"/>
<name>A0A091C8K9_9ENTE</name>
<gene>
    <name evidence="1" type="ORF">TMUPMC115_0524</name>
</gene>
<dbReference type="Pfam" id="PF11148">
    <property type="entry name" value="DUF2922"/>
    <property type="match status" value="1"/>
</dbReference>
<evidence type="ECO:0000313" key="1">
    <source>
        <dbReference type="EMBL" id="KFN93319.1"/>
    </source>
</evidence>
<organism evidence="1 2">
    <name type="scientific">Tetragenococcus muriaticus PMC-11-5</name>
    <dbReference type="NCBI Taxonomy" id="1302649"/>
    <lineage>
        <taxon>Bacteria</taxon>
        <taxon>Bacillati</taxon>
        <taxon>Bacillota</taxon>
        <taxon>Bacilli</taxon>
        <taxon>Lactobacillales</taxon>
        <taxon>Enterococcaceae</taxon>
        <taxon>Tetragenococcus</taxon>
    </lineage>
</organism>
<dbReference type="EMBL" id="JPVU01000045">
    <property type="protein sequence ID" value="KFN93319.1"/>
    <property type="molecule type" value="Genomic_DNA"/>
</dbReference>
<sequence length="70" mass="8118">MKKLYLTFLNEEGKKHNLIPAVAAEDLTEAEVREAMEQLRDLDIFDKDGVRLYQTIDSAKYVETIETPLF</sequence>
<dbReference type="Proteomes" id="UP000029380">
    <property type="component" value="Unassembled WGS sequence"/>
</dbReference>